<dbReference type="Gene3D" id="1.10.10.60">
    <property type="entry name" value="Homeodomain-like"/>
    <property type="match status" value="1"/>
</dbReference>
<dbReference type="SMART" id="SM00342">
    <property type="entry name" value="HTH_ARAC"/>
    <property type="match status" value="1"/>
</dbReference>
<dbReference type="PANTHER" id="PTHR43280">
    <property type="entry name" value="ARAC-FAMILY TRANSCRIPTIONAL REGULATOR"/>
    <property type="match status" value="1"/>
</dbReference>
<dbReference type="PROSITE" id="PS01124">
    <property type="entry name" value="HTH_ARAC_FAMILY_2"/>
    <property type="match status" value="1"/>
</dbReference>
<dbReference type="InterPro" id="IPR009057">
    <property type="entry name" value="Homeodomain-like_sf"/>
</dbReference>
<dbReference type="SUPFAM" id="SSF46689">
    <property type="entry name" value="Homeodomain-like"/>
    <property type="match status" value="1"/>
</dbReference>
<evidence type="ECO:0000259" key="4">
    <source>
        <dbReference type="PROSITE" id="PS01124"/>
    </source>
</evidence>
<keyword evidence="2" id="KW-0238">DNA-binding</keyword>
<gene>
    <name evidence="5" type="ORF">J7I42_18005</name>
</gene>
<name>A0ABS3YW91_9BACT</name>
<keyword evidence="3" id="KW-0804">Transcription</keyword>
<reference evidence="5 6" key="1">
    <citation type="submission" date="2021-03" db="EMBL/GenBank/DDBJ databases">
        <title>Assistant Professor.</title>
        <authorList>
            <person name="Huq M.A."/>
        </authorList>
    </citation>
    <scope>NUCLEOTIDE SEQUENCE [LARGE SCALE GENOMIC DNA]</scope>
    <source>
        <strain evidence="5 6">MAH-29</strain>
    </source>
</reference>
<dbReference type="InterPro" id="IPR018060">
    <property type="entry name" value="HTH_AraC"/>
</dbReference>
<accession>A0ABS3YW91</accession>
<dbReference type="Proteomes" id="UP000677244">
    <property type="component" value="Unassembled WGS sequence"/>
</dbReference>
<organism evidence="5 6">
    <name type="scientific">Niastella soli</name>
    <dbReference type="NCBI Taxonomy" id="2821487"/>
    <lineage>
        <taxon>Bacteria</taxon>
        <taxon>Pseudomonadati</taxon>
        <taxon>Bacteroidota</taxon>
        <taxon>Chitinophagia</taxon>
        <taxon>Chitinophagales</taxon>
        <taxon>Chitinophagaceae</taxon>
        <taxon>Niastella</taxon>
    </lineage>
</organism>
<evidence type="ECO:0000256" key="2">
    <source>
        <dbReference type="ARBA" id="ARBA00023125"/>
    </source>
</evidence>
<keyword evidence="1" id="KW-0805">Transcription regulation</keyword>
<proteinExistence type="predicted"/>
<dbReference type="RefSeq" id="WP_209140235.1">
    <property type="nucleotide sequence ID" value="NZ_JAGHKO010000004.1"/>
</dbReference>
<protein>
    <submittedName>
        <fullName evidence="5">Helix-turn-helix domain-containing protein</fullName>
    </submittedName>
</protein>
<feature type="domain" description="HTH araC/xylS-type" evidence="4">
    <location>
        <begin position="170"/>
        <end position="267"/>
    </location>
</feature>
<dbReference type="Pfam" id="PF12833">
    <property type="entry name" value="HTH_18"/>
    <property type="match status" value="1"/>
</dbReference>
<dbReference type="PANTHER" id="PTHR43280:SF32">
    <property type="entry name" value="TRANSCRIPTIONAL REGULATORY PROTEIN"/>
    <property type="match status" value="1"/>
</dbReference>
<evidence type="ECO:0000256" key="1">
    <source>
        <dbReference type="ARBA" id="ARBA00023015"/>
    </source>
</evidence>
<keyword evidence="6" id="KW-1185">Reference proteome</keyword>
<dbReference type="EMBL" id="JAGHKO010000004">
    <property type="protein sequence ID" value="MBO9202185.1"/>
    <property type="molecule type" value="Genomic_DNA"/>
</dbReference>
<sequence length="273" mass="31411">MQISDVFTIEKFRDKCFGPTELTTELFNKILVIEKGRGELELAYVPHTISRGKVYLIGKDKRVVFGENKISGYLLQFDDSFWQKTPLSANNCKEVLFNRSIDSFTLIPDKQHFDHLLELLELTYCDFELPDYSNKPDVLAAYLKVIIIKTANIHFLLKADTSSYDSKLFERFVALVSEKGNYLHKVDDHADALGISTRKLSDVCKSKGKNAKKMILQHLVNEAKKDLQFTSRSIKEIAGQLHFANPYQFSNFFKNQTGYSPNQYRDQFVKIGI</sequence>
<comment type="caution">
    <text evidence="5">The sequence shown here is derived from an EMBL/GenBank/DDBJ whole genome shotgun (WGS) entry which is preliminary data.</text>
</comment>
<evidence type="ECO:0000256" key="3">
    <source>
        <dbReference type="ARBA" id="ARBA00023163"/>
    </source>
</evidence>
<evidence type="ECO:0000313" key="6">
    <source>
        <dbReference type="Proteomes" id="UP000677244"/>
    </source>
</evidence>
<evidence type="ECO:0000313" key="5">
    <source>
        <dbReference type="EMBL" id="MBO9202185.1"/>
    </source>
</evidence>